<proteinExistence type="predicted"/>
<comment type="caution">
    <text evidence="1">The sequence shown here is derived from an EMBL/GenBank/DDBJ whole genome shotgun (WGS) entry which is preliminary data.</text>
</comment>
<dbReference type="EMBL" id="REGN01001057">
    <property type="protein sequence ID" value="RNA37343.1"/>
    <property type="molecule type" value="Genomic_DNA"/>
</dbReference>
<sequence>MRGRPKNSQSALLFQPKNHKTVLNLNVCNSMKKNSVSNIKLVYLILKGYVTKKNFNRLSLIVRIRLSAEVNDLNNLILSINNFKNISKI</sequence>
<dbReference type="Proteomes" id="UP000276133">
    <property type="component" value="Unassembled WGS sequence"/>
</dbReference>
<gene>
    <name evidence="1" type="ORF">BpHYR1_027557</name>
</gene>
<name>A0A3M7SNH4_BRAPC</name>
<dbReference type="AlphaFoldDB" id="A0A3M7SNH4"/>
<accession>A0A3M7SNH4</accession>
<evidence type="ECO:0000313" key="2">
    <source>
        <dbReference type="Proteomes" id="UP000276133"/>
    </source>
</evidence>
<keyword evidence="2" id="KW-1185">Reference proteome</keyword>
<evidence type="ECO:0000313" key="1">
    <source>
        <dbReference type="EMBL" id="RNA37343.1"/>
    </source>
</evidence>
<protein>
    <submittedName>
        <fullName evidence="1">Uncharacterized protein</fullName>
    </submittedName>
</protein>
<organism evidence="1 2">
    <name type="scientific">Brachionus plicatilis</name>
    <name type="common">Marine rotifer</name>
    <name type="synonym">Brachionus muelleri</name>
    <dbReference type="NCBI Taxonomy" id="10195"/>
    <lineage>
        <taxon>Eukaryota</taxon>
        <taxon>Metazoa</taxon>
        <taxon>Spiralia</taxon>
        <taxon>Gnathifera</taxon>
        <taxon>Rotifera</taxon>
        <taxon>Eurotatoria</taxon>
        <taxon>Monogononta</taxon>
        <taxon>Pseudotrocha</taxon>
        <taxon>Ploima</taxon>
        <taxon>Brachionidae</taxon>
        <taxon>Brachionus</taxon>
    </lineage>
</organism>
<reference evidence="1 2" key="1">
    <citation type="journal article" date="2018" name="Sci. Rep.">
        <title>Genomic signatures of local adaptation to the degree of environmental predictability in rotifers.</title>
        <authorList>
            <person name="Franch-Gras L."/>
            <person name="Hahn C."/>
            <person name="Garcia-Roger E.M."/>
            <person name="Carmona M.J."/>
            <person name="Serra M."/>
            <person name="Gomez A."/>
        </authorList>
    </citation>
    <scope>NUCLEOTIDE SEQUENCE [LARGE SCALE GENOMIC DNA]</scope>
    <source>
        <strain evidence="1">HYR1</strain>
    </source>
</reference>